<dbReference type="Gene3D" id="3.40.50.300">
    <property type="entry name" value="P-loop containing nucleotide triphosphate hydrolases"/>
    <property type="match status" value="1"/>
</dbReference>
<dbReference type="PIRSF" id="PIRSF034285">
    <property type="entry name" value="UCP034285"/>
    <property type="match status" value="1"/>
</dbReference>
<sequence>MNPDSAISGPPPEPPPGSTADGPAPARAAHIDRIRATIRALDPGSDPGLPALPLGVPEIDGHLPWGGLALPGLHEIVGAPGDGAATAFITAILGRLGRGRPVIWSSIRRPGLYGYGLAAFGWDPADLLLARGRRPEDVLWHLEEALRSGAVGAAVGDGIVPDLTASRRLQLAAEAARTPVIILLPPAASAPQSVALTRWRVASRPSPDGRPLWNLDLQRCRGGTPASWRVGWDDEAVALSLAAEMADGSMAAAAE</sequence>
<evidence type="ECO:0000256" key="1">
    <source>
        <dbReference type="SAM" id="MobiDB-lite"/>
    </source>
</evidence>
<comment type="caution">
    <text evidence="2">The sequence shown here is derived from an EMBL/GenBank/DDBJ whole genome shotgun (WGS) entry which is preliminary data.</text>
</comment>
<proteinExistence type="predicted"/>
<reference evidence="2 3" key="1">
    <citation type="submission" date="2023-07" db="EMBL/GenBank/DDBJ databases">
        <title>Sorghum-associated microbial communities from plants grown in Nebraska, USA.</title>
        <authorList>
            <person name="Schachtman D."/>
        </authorList>
    </citation>
    <scope>NUCLEOTIDE SEQUENCE [LARGE SCALE GENOMIC DNA]</scope>
    <source>
        <strain evidence="2 3">584</strain>
    </source>
</reference>
<accession>A0ABU1K3H4</accession>
<dbReference type="SUPFAM" id="SSF52540">
    <property type="entry name" value="P-loop containing nucleoside triphosphate hydrolases"/>
    <property type="match status" value="1"/>
</dbReference>
<dbReference type="RefSeq" id="WP_309801763.1">
    <property type="nucleotide sequence ID" value="NZ_JAVDPW010000018.1"/>
</dbReference>
<gene>
    <name evidence="2" type="ORF">E9232_006858</name>
</gene>
<dbReference type="EMBL" id="JAVDPW010000018">
    <property type="protein sequence ID" value="MDR6294304.1"/>
    <property type="molecule type" value="Genomic_DNA"/>
</dbReference>
<protein>
    <submittedName>
        <fullName evidence="2">Protein ImuA</fullName>
    </submittedName>
</protein>
<name>A0ABU1K3H4_9PROT</name>
<dbReference type="InterPro" id="IPR027417">
    <property type="entry name" value="P-loop_NTPase"/>
</dbReference>
<keyword evidence="3" id="KW-1185">Reference proteome</keyword>
<feature type="region of interest" description="Disordered" evidence="1">
    <location>
        <begin position="1"/>
        <end position="27"/>
    </location>
</feature>
<evidence type="ECO:0000313" key="2">
    <source>
        <dbReference type="EMBL" id="MDR6294304.1"/>
    </source>
</evidence>
<evidence type="ECO:0000313" key="3">
    <source>
        <dbReference type="Proteomes" id="UP001262410"/>
    </source>
</evidence>
<dbReference type="InterPro" id="IPR017026">
    <property type="entry name" value="ImuA"/>
</dbReference>
<organism evidence="2 3">
    <name type="scientific">Inquilinus ginsengisoli</name>
    <dbReference type="NCBI Taxonomy" id="363840"/>
    <lineage>
        <taxon>Bacteria</taxon>
        <taxon>Pseudomonadati</taxon>
        <taxon>Pseudomonadota</taxon>
        <taxon>Alphaproteobacteria</taxon>
        <taxon>Rhodospirillales</taxon>
        <taxon>Rhodospirillaceae</taxon>
        <taxon>Inquilinus</taxon>
    </lineage>
</organism>
<dbReference type="Proteomes" id="UP001262410">
    <property type="component" value="Unassembled WGS sequence"/>
</dbReference>